<feature type="transmembrane region" description="Helical" evidence="7">
    <location>
        <begin position="21"/>
        <end position="49"/>
    </location>
</feature>
<dbReference type="Gene3D" id="3.40.50.300">
    <property type="entry name" value="P-loop containing nucleotide triphosphate hydrolases"/>
    <property type="match status" value="1"/>
</dbReference>
<dbReference type="RefSeq" id="WP_324620108.1">
    <property type="nucleotide sequence ID" value="NZ_JAYKOT010000003.1"/>
</dbReference>
<evidence type="ECO:0000256" key="5">
    <source>
        <dbReference type="ARBA" id="ARBA00022989"/>
    </source>
</evidence>
<evidence type="ECO:0000256" key="3">
    <source>
        <dbReference type="ARBA" id="ARBA00022741"/>
    </source>
</evidence>
<dbReference type="CDD" id="cd18549">
    <property type="entry name" value="ABC_6TM_YwjA_like"/>
    <property type="match status" value="1"/>
</dbReference>
<dbReference type="FunFam" id="3.40.50.300:FF:000218">
    <property type="entry name" value="Multidrug ABC transporter ATP-binding protein"/>
    <property type="match status" value="1"/>
</dbReference>
<keyword evidence="5 7" id="KW-1133">Transmembrane helix</keyword>
<feature type="transmembrane region" description="Helical" evidence="7">
    <location>
        <begin position="258"/>
        <end position="276"/>
    </location>
</feature>
<name>A0AAW9MWG9_9FIRM</name>
<reference evidence="10 11" key="1">
    <citation type="submission" date="2024-01" db="EMBL/GenBank/DDBJ databases">
        <title>Complete genome sequence of Citroniella saccharovorans strain M6.X9, isolated from human fecal sample.</title>
        <authorList>
            <person name="Cheng G."/>
            <person name="Westerholm M."/>
            <person name="Schnurer A."/>
        </authorList>
    </citation>
    <scope>NUCLEOTIDE SEQUENCE [LARGE SCALE GENOMIC DNA]</scope>
    <source>
        <strain evidence="10 11">DSM 29873</strain>
    </source>
</reference>
<keyword evidence="11" id="KW-1185">Reference proteome</keyword>
<dbReference type="InterPro" id="IPR003439">
    <property type="entry name" value="ABC_transporter-like_ATP-bd"/>
</dbReference>
<dbReference type="Pfam" id="PF00005">
    <property type="entry name" value="ABC_tran"/>
    <property type="match status" value="1"/>
</dbReference>
<gene>
    <name evidence="10" type="ORF">VLK81_08030</name>
</gene>
<dbReference type="GO" id="GO:0015421">
    <property type="term" value="F:ABC-type oligopeptide transporter activity"/>
    <property type="evidence" value="ECO:0007669"/>
    <property type="project" value="TreeGrafter"/>
</dbReference>
<protein>
    <submittedName>
        <fullName evidence="10">ABC transporter ATP-binding protein</fullName>
    </submittedName>
</protein>
<dbReference type="Gene3D" id="1.20.1560.10">
    <property type="entry name" value="ABC transporter type 1, transmembrane domain"/>
    <property type="match status" value="1"/>
</dbReference>
<dbReference type="GO" id="GO:0005524">
    <property type="term" value="F:ATP binding"/>
    <property type="evidence" value="ECO:0007669"/>
    <property type="project" value="UniProtKB-KW"/>
</dbReference>
<keyword evidence="3" id="KW-0547">Nucleotide-binding</keyword>
<proteinExistence type="predicted"/>
<dbReference type="InterPro" id="IPR011527">
    <property type="entry name" value="ABC1_TM_dom"/>
</dbReference>
<dbReference type="SUPFAM" id="SSF52540">
    <property type="entry name" value="P-loop containing nucleoside triphosphate hydrolases"/>
    <property type="match status" value="1"/>
</dbReference>
<evidence type="ECO:0000256" key="2">
    <source>
        <dbReference type="ARBA" id="ARBA00022692"/>
    </source>
</evidence>
<evidence type="ECO:0000259" key="8">
    <source>
        <dbReference type="PROSITE" id="PS50893"/>
    </source>
</evidence>
<feature type="transmembrane region" description="Helical" evidence="7">
    <location>
        <begin position="170"/>
        <end position="186"/>
    </location>
</feature>
<dbReference type="Proteomes" id="UP001357733">
    <property type="component" value="Unassembled WGS sequence"/>
</dbReference>
<evidence type="ECO:0000313" key="10">
    <source>
        <dbReference type="EMBL" id="MEB3429954.1"/>
    </source>
</evidence>
<evidence type="ECO:0000256" key="4">
    <source>
        <dbReference type="ARBA" id="ARBA00022840"/>
    </source>
</evidence>
<dbReference type="PROSITE" id="PS00211">
    <property type="entry name" value="ABC_TRANSPORTER_1"/>
    <property type="match status" value="1"/>
</dbReference>
<dbReference type="InterPro" id="IPR036640">
    <property type="entry name" value="ABC1_TM_sf"/>
</dbReference>
<dbReference type="GO" id="GO:0005886">
    <property type="term" value="C:plasma membrane"/>
    <property type="evidence" value="ECO:0007669"/>
    <property type="project" value="UniProtKB-SubCell"/>
</dbReference>
<dbReference type="PANTHER" id="PTHR43394:SF1">
    <property type="entry name" value="ATP-BINDING CASSETTE SUB-FAMILY B MEMBER 10, MITOCHONDRIAL"/>
    <property type="match status" value="1"/>
</dbReference>
<feature type="domain" description="ABC transmembrane type-1" evidence="9">
    <location>
        <begin position="29"/>
        <end position="311"/>
    </location>
</feature>
<feature type="transmembrane region" description="Helical" evidence="7">
    <location>
        <begin position="69"/>
        <end position="86"/>
    </location>
</feature>
<dbReference type="InterPro" id="IPR039421">
    <property type="entry name" value="Type_1_exporter"/>
</dbReference>
<keyword evidence="2 7" id="KW-0812">Transmembrane</keyword>
<organism evidence="10 11">
    <name type="scientific">Citroniella saccharovorans</name>
    <dbReference type="NCBI Taxonomy" id="2053367"/>
    <lineage>
        <taxon>Bacteria</taxon>
        <taxon>Bacillati</taxon>
        <taxon>Bacillota</taxon>
        <taxon>Tissierellia</taxon>
        <taxon>Tissierellales</taxon>
        <taxon>Peptoniphilaceae</taxon>
        <taxon>Citroniella</taxon>
    </lineage>
</organism>
<dbReference type="Pfam" id="PF00664">
    <property type="entry name" value="ABC_membrane"/>
    <property type="match status" value="1"/>
</dbReference>
<accession>A0AAW9MWG9</accession>
<dbReference type="AlphaFoldDB" id="A0AAW9MWG9"/>
<dbReference type="InterPro" id="IPR017871">
    <property type="entry name" value="ABC_transporter-like_CS"/>
</dbReference>
<comment type="subcellular location">
    <subcellularLocation>
        <location evidence="1">Cell membrane</location>
        <topology evidence="1">Multi-pass membrane protein</topology>
    </subcellularLocation>
</comment>
<evidence type="ECO:0000256" key="1">
    <source>
        <dbReference type="ARBA" id="ARBA00004651"/>
    </source>
</evidence>
<dbReference type="PROSITE" id="PS50893">
    <property type="entry name" value="ABC_TRANSPORTER_2"/>
    <property type="match status" value="1"/>
</dbReference>
<dbReference type="InterPro" id="IPR003593">
    <property type="entry name" value="AAA+_ATPase"/>
</dbReference>
<dbReference type="PROSITE" id="PS50929">
    <property type="entry name" value="ABC_TM1F"/>
    <property type="match status" value="1"/>
</dbReference>
<keyword evidence="4 10" id="KW-0067">ATP-binding</keyword>
<evidence type="ECO:0000256" key="6">
    <source>
        <dbReference type="ARBA" id="ARBA00023136"/>
    </source>
</evidence>
<keyword evidence="6 7" id="KW-0472">Membrane</keyword>
<dbReference type="SUPFAM" id="SSF90123">
    <property type="entry name" value="ABC transporter transmembrane region"/>
    <property type="match status" value="1"/>
</dbReference>
<sequence>MKDKKNNKNSIRRFLPYFSPYKHVLSLDLLLAALTTVCELVFPMIFRFLTNTGLNNTKELTINLIGKLGFLYLLLRLVEILAQYYMQNIGHVMGARIEKDMRRDLFEHLQTLDDNFYNHTKVGSIMARITSDLFDITEFSHHCPEEFFIGFIKIVISFIILIRTNIVLTLIIYILIFLMIILSTSFRKKLKRSFMDQRAHIGELNSSIEDSLLGVRVVKSFANEDLEREKFEKDNNEFLNIKKRTYKYMAGFHSVNRIFDALMNLTVIVLGGYLMYKGKIEAGDLVLYVLYVTTLLNTVRRIVEFTEQFQRGITGIERFFEIMDEKPNIKNKENAEILKDPKGDIELKNVSFSYSDSSELVLDNISLKVEAGESVAIVGPSGGGKTTICNLIPRFYDVTGGAILIDGKDVRDLDLKSLRENIGMVQQDVYLFSGTVYENIEYGKPGSSKKEIEEAAKLAGCYDFIMELEDGFNTNVGQRGIRLSGGQKQRISIARVFLKNPPILILDEATSALDNTSEKIIQKSIEILAQDRTTITIAHRLSTIRNASKIIVLTEDGIVESGSHNYLMNKNGVYRKLYDMGNSSIDTMEYLL</sequence>
<dbReference type="CDD" id="cd03251">
    <property type="entry name" value="ABCC_MsbA"/>
    <property type="match status" value="1"/>
</dbReference>
<dbReference type="SMART" id="SM00382">
    <property type="entry name" value="AAA"/>
    <property type="match status" value="1"/>
</dbReference>
<feature type="domain" description="ABC transporter" evidence="8">
    <location>
        <begin position="345"/>
        <end position="580"/>
    </location>
</feature>
<dbReference type="EMBL" id="JAYKOT010000003">
    <property type="protein sequence ID" value="MEB3429954.1"/>
    <property type="molecule type" value="Genomic_DNA"/>
</dbReference>
<dbReference type="GO" id="GO:0016887">
    <property type="term" value="F:ATP hydrolysis activity"/>
    <property type="evidence" value="ECO:0007669"/>
    <property type="project" value="InterPro"/>
</dbReference>
<evidence type="ECO:0000256" key="7">
    <source>
        <dbReference type="SAM" id="Phobius"/>
    </source>
</evidence>
<dbReference type="InterPro" id="IPR027417">
    <property type="entry name" value="P-loop_NTPase"/>
</dbReference>
<evidence type="ECO:0000259" key="9">
    <source>
        <dbReference type="PROSITE" id="PS50929"/>
    </source>
</evidence>
<comment type="caution">
    <text evidence="10">The sequence shown here is derived from an EMBL/GenBank/DDBJ whole genome shotgun (WGS) entry which is preliminary data.</text>
</comment>
<evidence type="ECO:0000313" key="11">
    <source>
        <dbReference type="Proteomes" id="UP001357733"/>
    </source>
</evidence>
<dbReference type="PANTHER" id="PTHR43394">
    <property type="entry name" value="ATP-DEPENDENT PERMEASE MDL1, MITOCHONDRIAL"/>
    <property type="match status" value="1"/>
</dbReference>